<dbReference type="InterPro" id="IPR011989">
    <property type="entry name" value="ARM-like"/>
</dbReference>
<organism evidence="1 2">
    <name type="scientific">Paenibacillus aurantius</name>
    <dbReference type="NCBI Taxonomy" id="2918900"/>
    <lineage>
        <taxon>Bacteria</taxon>
        <taxon>Bacillati</taxon>
        <taxon>Bacillota</taxon>
        <taxon>Bacilli</taxon>
        <taxon>Bacillales</taxon>
        <taxon>Paenibacillaceae</taxon>
        <taxon>Paenibacillus</taxon>
    </lineage>
</organism>
<evidence type="ECO:0000313" key="2">
    <source>
        <dbReference type="Proteomes" id="UP001305702"/>
    </source>
</evidence>
<proteinExistence type="predicted"/>
<accession>A0AA96LHF7</accession>
<dbReference type="RefSeq" id="WP_315607153.1">
    <property type="nucleotide sequence ID" value="NZ_CP130318.1"/>
</dbReference>
<reference evidence="1 2" key="1">
    <citation type="submission" date="2022-02" db="EMBL/GenBank/DDBJ databases">
        <title>Paenibacillus sp. MBLB1776 Whole Genome Shotgun Sequencing.</title>
        <authorList>
            <person name="Hwang C.Y."/>
            <person name="Cho E.-S."/>
            <person name="Seo M.-J."/>
        </authorList>
    </citation>
    <scope>NUCLEOTIDE SEQUENCE [LARGE SCALE GENOMIC DNA]</scope>
    <source>
        <strain evidence="1 2">MBLB1776</strain>
    </source>
</reference>
<keyword evidence="2" id="KW-1185">Reference proteome</keyword>
<dbReference type="EMBL" id="CP130318">
    <property type="protein sequence ID" value="WNQ13373.1"/>
    <property type="molecule type" value="Genomic_DNA"/>
</dbReference>
<dbReference type="AlphaFoldDB" id="A0AA96LHF7"/>
<name>A0AA96LHF7_9BACL</name>
<dbReference type="InterPro" id="IPR016024">
    <property type="entry name" value="ARM-type_fold"/>
</dbReference>
<dbReference type="Proteomes" id="UP001305702">
    <property type="component" value="Chromosome"/>
</dbReference>
<evidence type="ECO:0000313" key="1">
    <source>
        <dbReference type="EMBL" id="WNQ13373.1"/>
    </source>
</evidence>
<protein>
    <submittedName>
        <fullName evidence="1">Uncharacterized protein</fullName>
    </submittedName>
</protein>
<gene>
    <name evidence="1" type="ORF">MJA45_10225</name>
</gene>
<dbReference type="KEGG" id="paun:MJA45_10225"/>
<sequence>MINSAEEFVKLRTSENPNEHLRAAWDEAPTDVWLEIIVTYLDMKFWVAQNKTVPLEILEILSDDSEWRVRHMVASKNKLSEKLQLKLASDKDPIIRSAVARNKKATLNVLQFLSADKDEEVKALAQKRIAERK</sequence>
<dbReference type="Gene3D" id="1.25.10.10">
    <property type="entry name" value="Leucine-rich Repeat Variant"/>
    <property type="match status" value="1"/>
</dbReference>
<dbReference type="SUPFAM" id="SSF48371">
    <property type="entry name" value="ARM repeat"/>
    <property type="match status" value="1"/>
</dbReference>